<accession>A0A381TLN3</accession>
<dbReference type="Gene3D" id="1.10.10.10">
    <property type="entry name" value="Winged helix-like DNA-binding domain superfamily/Winged helix DNA-binding domain"/>
    <property type="match status" value="1"/>
</dbReference>
<dbReference type="InterPro" id="IPR014327">
    <property type="entry name" value="RNA_pol_sigma70_bacteroid"/>
</dbReference>
<organism evidence="7">
    <name type="scientific">marine metagenome</name>
    <dbReference type="NCBI Taxonomy" id="408172"/>
    <lineage>
        <taxon>unclassified sequences</taxon>
        <taxon>metagenomes</taxon>
        <taxon>ecological metagenomes</taxon>
    </lineage>
</organism>
<dbReference type="SUPFAM" id="SSF88946">
    <property type="entry name" value="Sigma2 domain of RNA polymerase sigma factors"/>
    <property type="match status" value="1"/>
</dbReference>
<feature type="domain" description="RNA polymerase sigma factor 70 region 4 type 2" evidence="6">
    <location>
        <begin position="128"/>
        <end position="171"/>
    </location>
</feature>
<dbReference type="InterPro" id="IPR039425">
    <property type="entry name" value="RNA_pol_sigma-70-like"/>
</dbReference>
<dbReference type="PANTHER" id="PTHR43133:SF46">
    <property type="entry name" value="RNA POLYMERASE SIGMA-70 FACTOR ECF SUBFAMILY"/>
    <property type="match status" value="1"/>
</dbReference>
<dbReference type="Gene3D" id="1.10.1740.10">
    <property type="match status" value="1"/>
</dbReference>
<dbReference type="GO" id="GO:0016987">
    <property type="term" value="F:sigma factor activity"/>
    <property type="evidence" value="ECO:0007669"/>
    <property type="project" value="UniProtKB-KW"/>
</dbReference>
<evidence type="ECO:0000256" key="2">
    <source>
        <dbReference type="ARBA" id="ARBA00023015"/>
    </source>
</evidence>
<evidence type="ECO:0000256" key="4">
    <source>
        <dbReference type="ARBA" id="ARBA00023163"/>
    </source>
</evidence>
<dbReference type="InterPro" id="IPR013325">
    <property type="entry name" value="RNA_pol_sigma_r2"/>
</dbReference>
<sequence length="181" mass="21772">MVEQENILLERVKQSDKDAFHQLFTHFHDMLFRFIVYRVHDPDLAEDITQDTFLRVWKTRDKIQPEKSFFSLIARIGTNLCYDHFRHINVRRRHENSIPEFGRSHFDEPETMNQMTELENEIQKIVNEKLPDKCRTIFILSRIEGKSNPEIAELLDLSVRTIENQIYRALKVLKKNLKNYL</sequence>
<evidence type="ECO:0000259" key="6">
    <source>
        <dbReference type="Pfam" id="PF08281"/>
    </source>
</evidence>
<dbReference type="EMBL" id="UINC01004805">
    <property type="protein sequence ID" value="SVA16975.1"/>
    <property type="molecule type" value="Genomic_DNA"/>
</dbReference>
<dbReference type="NCBIfam" id="TIGR02985">
    <property type="entry name" value="Sig70_bacteroi1"/>
    <property type="match status" value="1"/>
</dbReference>
<proteinExistence type="inferred from homology"/>
<dbReference type="SUPFAM" id="SSF88659">
    <property type="entry name" value="Sigma3 and sigma4 domains of RNA polymerase sigma factors"/>
    <property type="match status" value="1"/>
</dbReference>
<keyword evidence="4" id="KW-0804">Transcription</keyword>
<protein>
    <recommendedName>
        <fullName evidence="8">HTH luxR-type domain-containing protein</fullName>
    </recommendedName>
</protein>
<keyword evidence="3" id="KW-0731">Sigma factor</keyword>
<dbReference type="NCBIfam" id="TIGR02937">
    <property type="entry name" value="sigma70-ECF"/>
    <property type="match status" value="1"/>
</dbReference>
<gene>
    <name evidence="7" type="ORF">METZ01_LOCUS69829</name>
</gene>
<dbReference type="InterPro" id="IPR007627">
    <property type="entry name" value="RNA_pol_sigma70_r2"/>
</dbReference>
<evidence type="ECO:0000313" key="7">
    <source>
        <dbReference type="EMBL" id="SVA16975.1"/>
    </source>
</evidence>
<dbReference type="GO" id="GO:0006352">
    <property type="term" value="P:DNA-templated transcription initiation"/>
    <property type="evidence" value="ECO:0007669"/>
    <property type="project" value="InterPro"/>
</dbReference>
<dbReference type="InterPro" id="IPR014284">
    <property type="entry name" value="RNA_pol_sigma-70_dom"/>
</dbReference>
<dbReference type="InterPro" id="IPR013324">
    <property type="entry name" value="RNA_pol_sigma_r3/r4-like"/>
</dbReference>
<feature type="domain" description="RNA polymerase sigma-70 region 2" evidence="5">
    <location>
        <begin position="23"/>
        <end position="87"/>
    </location>
</feature>
<evidence type="ECO:0000259" key="5">
    <source>
        <dbReference type="Pfam" id="PF04542"/>
    </source>
</evidence>
<dbReference type="Pfam" id="PF08281">
    <property type="entry name" value="Sigma70_r4_2"/>
    <property type="match status" value="1"/>
</dbReference>
<dbReference type="CDD" id="cd06171">
    <property type="entry name" value="Sigma70_r4"/>
    <property type="match status" value="1"/>
</dbReference>
<dbReference type="PANTHER" id="PTHR43133">
    <property type="entry name" value="RNA POLYMERASE ECF-TYPE SIGMA FACTO"/>
    <property type="match status" value="1"/>
</dbReference>
<keyword evidence="2" id="KW-0805">Transcription regulation</keyword>
<dbReference type="InterPro" id="IPR013249">
    <property type="entry name" value="RNA_pol_sigma70_r4_t2"/>
</dbReference>
<name>A0A381TLN3_9ZZZZ</name>
<evidence type="ECO:0000256" key="1">
    <source>
        <dbReference type="ARBA" id="ARBA00010641"/>
    </source>
</evidence>
<dbReference type="InterPro" id="IPR036388">
    <property type="entry name" value="WH-like_DNA-bd_sf"/>
</dbReference>
<comment type="similarity">
    <text evidence="1">Belongs to the sigma-70 factor family. ECF subfamily.</text>
</comment>
<dbReference type="AlphaFoldDB" id="A0A381TLN3"/>
<evidence type="ECO:0000256" key="3">
    <source>
        <dbReference type="ARBA" id="ARBA00023082"/>
    </source>
</evidence>
<evidence type="ECO:0008006" key="8">
    <source>
        <dbReference type="Google" id="ProtNLM"/>
    </source>
</evidence>
<reference evidence="7" key="1">
    <citation type="submission" date="2018-05" db="EMBL/GenBank/DDBJ databases">
        <authorList>
            <person name="Lanie J.A."/>
            <person name="Ng W.-L."/>
            <person name="Kazmierczak K.M."/>
            <person name="Andrzejewski T.M."/>
            <person name="Davidsen T.M."/>
            <person name="Wayne K.J."/>
            <person name="Tettelin H."/>
            <person name="Glass J.I."/>
            <person name="Rusch D."/>
            <person name="Podicherti R."/>
            <person name="Tsui H.-C.T."/>
            <person name="Winkler M.E."/>
        </authorList>
    </citation>
    <scope>NUCLEOTIDE SEQUENCE</scope>
</reference>
<dbReference type="Pfam" id="PF04542">
    <property type="entry name" value="Sigma70_r2"/>
    <property type="match status" value="1"/>
</dbReference>
<dbReference type="GO" id="GO:0003677">
    <property type="term" value="F:DNA binding"/>
    <property type="evidence" value="ECO:0007669"/>
    <property type="project" value="InterPro"/>
</dbReference>